<gene>
    <name evidence="1" type="ORF">BCR26_08580</name>
</gene>
<reference evidence="1 2" key="1">
    <citation type="submission" date="2016-09" db="EMBL/GenBank/DDBJ databases">
        <authorList>
            <person name="Capua I."/>
            <person name="De Benedictis P."/>
            <person name="Joannis T."/>
            <person name="Lombin L.H."/>
            <person name="Cattoli G."/>
        </authorList>
    </citation>
    <scope>NUCLEOTIDE SEQUENCE [LARGE SCALE GENOMIC DNA]</scope>
    <source>
        <strain evidence="1 2">LMG 25899</strain>
    </source>
</reference>
<dbReference type="Proteomes" id="UP000095256">
    <property type="component" value="Unassembled WGS sequence"/>
</dbReference>
<name>A0A1E5L087_9ENTE</name>
<comment type="caution">
    <text evidence="1">The sequence shown here is derived from an EMBL/GenBank/DDBJ whole genome shotgun (WGS) entry which is preliminary data.</text>
</comment>
<accession>A0A1E5L087</accession>
<proteinExistence type="predicted"/>
<organism evidence="1 2">
    <name type="scientific">Enterococcus rivorum</name>
    <dbReference type="NCBI Taxonomy" id="762845"/>
    <lineage>
        <taxon>Bacteria</taxon>
        <taxon>Bacillati</taxon>
        <taxon>Bacillota</taxon>
        <taxon>Bacilli</taxon>
        <taxon>Lactobacillales</taxon>
        <taxon>Enterococcaceae</taxon>
        <taxon>Enterococcus</taxon>
    </lineage>
</organism>
<dbReference type="EMBL" id="MIEK01000005">
    <property type="protein sequence ID" value="OEH83526.1"/>
    <property type="molecule type" value="Genomic_DNA"/>
</dbReference>
<keyword evidence="2" id="KW-1185">Reference proteome</keyword>
<dbReference type="AlphaFoldDB" id="A0A1E5L087"/>
<evidence type="ECO:0000313" key="2">
    <source>
        <dbReference type="Proteomes" id="UP000095256"/>
    </source>
</evidence>
<sequence length="136" mass="16149">MKTSIKNEGWLHRKEEGQAETRILSVPNRFVTRYKDYHGDGQARIGTIAYLVKERHVHFPQTYLTCALHRVQYLEIQHGGGRIQRIPIGRIAHDFQEVDGGQEPYWLFIPRKSKKKRSEFFYEKNSHLINHQYTMP</sequence>
<protein>
    <submittedName>
        <fullName evidence="1">Uncharacterized protein</fullName>
    </submittedName>
</protein>
<evidence type="ECO:0000313" key="1">
    <source>
        <dbReference type="EMBL" id="OEH83526.1"/>
    </source>
</evidence>